<dbReference type="Pfam" id="PF00155">
    <property type="entry name" value="Aminotran_1_2"/>
    <property type="match status" value="1"/>
</dbReference>
<keyword evidence="4" id="KW-1185">Reference proteome</keyword>
<dbReference type="PROSITE" id="PS00105">
    <property type="entry name" value="AA_TRANSFER_CLASS_1"/>
    <property type="match status" value="1"/>
</dbReference>
<dbReference type="Proteomes" id="UP000053859">
    <property type="component" value="Unassembled WGS sequence"/>
</dbReference>
<dbReference type="AlphaFoldDB" id="A0A0K8PKI8"/>
<dbReference type="RefSeq" id="WP_059417517.1">
    <property type="nucleotide sequence ID" value="NZ_DF968255.1"/>
</dbReference>
<accession>A0A0K8PKI8</accession>
<name>A0A0K8PKI8_STRAJ</name>
<sequence length="363" mass="40146">MSIATYTIQDWLFDRAQGRFEIDLAESGVQYQLLSDLPLESGWDLDYSLDRGTPELRGRIAALYAETDVPPDADHRAVIVTHGAQEALYLLYRSTLAAGDHVITTAPGWQQAWEVPAHIGCEVSVLDWRPGSPFDADALASAVRPNTRMLILNSPGNPSGQTLTSTEWDAILRVAGSHDLLVVNDEEYLLDFGASVVRRHPRAVSVSGLSKVYGMPALRVGWARGPEDVIERMVNYKRYTTVSNSVVWERAAARVIADRDRHIARYRSLVAPGLQQLETFAREHEAHLQLVGPHGTPFAWVRFTSVPVSSQQFAEQLLDQQRTLVMPAEVFGAENGIRISYARPADVLAEGLRRVSAQLAAVV</sequence>
<dbReference type="SUPFAM" id="SSF53383">
    <property type="entry name" value="PLP-dependent transferases"/>
    <property type="match status" value="1"/>
</dbReference>
<dbReference type="Gene3D" id="3.40.640.10">
    <property type="entry name" value="Type I PLP-dependent aspartate aminotransferase-like (Major domain)"/>
    <property type="match status" value="1"/>
</dbReference>
<keyword evidence="1 3" id="KW-0808">Transferase</keyword>
<dbReference type="PANTHER" id="PTHR43510">
    <property type="entry name" value="AMINOTRANSFERASE FUNCTION, HYPOTHETICAL (EUROFUNG)"/>
    <property type="match status" value="1"/>
</dbReference>
<dbReference type="CDD" id="cd00609">
    <property type="entry name" value="AAT_like"/>
    <property type="match status" value="1"/>
</dbReference>
<dbReference type="InterPro" id="IPR015424">
    <property type="entry name" value="PyrdxlP-dep_Trfase"/>
</dbReference>
<organism evidence="3 4">
    <name type="scientific">Streptomyces azureus</name>
    <dbReference type="NCBI Taxonomy" id="146537"/>
    <lineage>
        <taxon>Bacteria</taxon>
        <taxon>Bacillati</taxon>
        <taxon>Actinomycetota</taxon>
        <taxon>Actinomycetes</taxon>
        <taxon>Kitasatosporales</taxon>
        <taxon>Streptomycetaceae</taxon>
        <taxon>Streptomyces</taxon>
    </lineage>
</organism>
<evidence type="ECO:0000259" key="2">
    <source>
        <dbReference type="Pfam" id="PF00155"/>
    </source>
</evidence>
<dbReference type="GO" id="GO:0030170">
    <property type="term" value="F:pyridoxal phosphate binding"/>
    <property type="evidence" value="ECO:0007669"/>
    <property type="project" value="InterPro"/>
</dbReference>
<comment type="cofactor">
    <cofactor evidence="1">
        <name>pyridoxal 5'-phosphate</name>
        <dbReference type="ChEBI" id="CHEBI:597326"/>
    </cofactor>
</comment>
<dbReference type="InterPro" id="IPR004838">
    <property type="entry name" value="NHTrfase_class1_PyrdxlP-BS"/>
</dbReference>
<proteinExistence type="inferred from homology"/>
<gene>
    <name evidence="3" type="ORF">SAZU_3105</name>
</gene>
<evidence type="ECO:0000313" key="4">
    <source>
        <dbReference type="Proteomes" id="UP000053859"/>
    </source>
</evidence>
<dbReference type="PATRIC" id="fig|146537.3.peg.3283"/>
<evidence type="ECO:0000256" key="1">
    <source>
        <dbReference type="RuleBase" id="RU000481"/>
    </source>
</evidence>
<dbReference type="EMBL" id="DF968255">
    <property type="protein sequence ID" value="GAP48278.1"/>
    <property type="molecule type" value="Genomic_DNA"/>
</dbReference>
<dbReference type="InterPro" id="IPR015422">
    <property type="entry name" value="PyrdxlP-dep_Trfase_small"/>
</dbReference>
<dbReference type="OrthoDB" id="9763453at2"/>
<keyword evidence="1 3" id="KW-0032">Aminotransferase</keyword>
<dbReference type="GO" id="GO:0008483">
    <property type="term" value="F:transaminase activity"/>
    <property type="evidence" value="ECO:0007669"/>
    <property type="project" value="UniProtKB-KW"/>
</dbReference>
<reference evidence="3" key="1">
    <citation type="journal article" date="2015" name="Genome Announc.">
        <title>Draft Genome Sequence of Thiostrepton-Producing Streptomyces azureus ATCC 14921.</title>
        <authorList>
            <person name="Sakihara K."/>
            <person name="Maeda J."/>
            <person name="Tashiro K."/>
            <person name="Fujino Y."/>
            <person name="Kuhara S."/>
            <person name="Ohshima T."/>
            <person name="Ogata S."/>
            <person name="Doi K."/>
        </authorList>
    </citation>
    <scope>NUCLEOTIDE SEQUENCE [LARGE SCALE GENOMIC DNA]</scope>
    <source>
        <strain evidence="3">ATCC14921</strain>
    </source>
</reference>
<comment type="similarity">
    <text evidence="1">Belongs to the class-I pyridoxal-phosphate-dependent aminotransferase family.</text>
</comment>
<dbReference type="PANTHER" id="PTHR43510:SF1">
    <property type="entry name" value="AMINOTRANSFERASE FUNCTION, HYPOTHETICAL (EUROFUNG)"/>
    <property type="match status" value="1"/>
</dbReference>
<protein>
    <recommendedName>
        <fullName evidence="1">Aminotransferase</fullName>
        <ecNumber evidence="1">2.6.1.-</ecNumber>
    </recommendedName>
</protein>
<dbReference type="Gene3D" id="3.90.1150.10">
    <property type="entry name" value="Aspartate Aminotransferase, domain 1"/>
    <property type="match status" value="1"/>
</dbReference>
<feature type="domain" description="Aminotransferase class I/classII large" evidence="2">
    <location>
        <begin position="51"/>
        <end position="353"/>
    </location>
</feature>
<dbReference type="EC" id="2.6.1.-" evidence="1"/>
<dbReference type="InterPro" id="IPR004839">
    <property type="entry name" value="Aminotransferase_I/II_large"/>
</dbReference>
<evidence type="ECO:0000313" key="3">
    <source>
        <dbReference type="EMBL" id="GAP48278.1"/>
    </source>
</evidence>
<dbReference type="InterPro" id="IPR015421">
    <property type="entry name" value="PyrdxlP-dep_Trfase_major"/>
</dbReference>